<gene>
    <name evidence="3" type="primary">LOC114246849</name>
</gene>
<evidence type="ECO:0000313" key="3">
    <source>
        <dbReference type="RefSeq" id="XP_028035365.1"/>
    </source>
</evidence>
<dbReference type="RefSeq" id="XP_028035365.1">
    <property type="nucleotide sequence ID" value="XM_028179564.1"/>
</dbReference>
<proteinExistence type="predicted"/>
<dbReference type="AlphaFoldDB" id="A0A6J2K0G6"/>
<dbReference type="OrthoDB" id="7447628at2759"/>
<feature type="signal peptide" evidence="1">
    <location>
        <begin position="1"/>
        <end position="17"/>
    </location>
</feature>
<protein>
    <submittedName>
        <fullName evidence="3">Gloverin-like</fullName>
    </submittedName>
</protein>
<organism evidence="2 3">
    <name type="scientific">Bombyx mandarina</name>
    <name type="common">Wild silk moth</name>
    <name type="synonym">Wild silkworm</name>
    <dbReference type="NCBI Taxonomy" id="7092"/>
    <lineage>
        <taxon>Eukaryota</taxon>
        <taxon>Metazoa</taxon>
        <taxon>Ecdysozoa</taxon>
        <taxon>Arthropoda</taxon>
        <taxon>Hexapoda</taxon>
        <taxon>Insecta</taxon>
        <taxon>Pterygota</taxon>
        <taxon>Neoptera</taxon>
        <taxon>Endopterygota</taxon>
        <taxon>Lepidoptera</taxon>
        <taxon>Glossata</taxon>
        <taxon>Ditrysia</taxon>
        <taxon>Bombycoidea</taxon>
        <taxon>Bombycidae</taxon>
        <taxon>Bombycinae</taxon>
        <taxon>Bombyx</taxon>
    </lineage>
</organism>
<evidence type="ECO:0000256" key="1">
    <source>
        <dbReference type="SAM" id="SignalP"/>
    </source>
</evidence>
<feature type="chain" id="PRO_5027006427" evidence="1">
    <location>
        <begin position="18"/>
        <end position="178"/>
    </location>
</feature>
<dbReference type="Proteomes" id="UP000504629">
    <property type="component" value="Unplaced"/>
</dbReference>
<keyword evidence="2" id="KW-1185">Reference proteome</keyword>
<dbReference type="Pfam" id="PF10793">
    <property type="entry name" value="Gloverin"/>
    <property type="match status" value="1"/>
</dbReference>
<accession>A0A6J2K0G6</accession>
<sequence length="178" mass="19123">MYSKVLLSAALLVCVSAQVSMPPGYAEKYPITSQFSRSVRHPRDIHDFVTWDKEMGGGKVFGTLGESDQGLFGKGGYNREFFNDDRGKLTGQAYGTRVLGPGGDSTSYGGRLDWANENAKAAIDLNRQIGGSAGIEASASGVWDLGKNTHLSAGGVVSKEFGHRRPDVGLQAQITHEW</sequence>
<dbReference type="InterPro" id="IPR019729">
    <property type="entry name" value="Gloverin-like_protein"/>
</dbReference>
<name>A0A6J2K0G6_BOMMA</name>
<dbReference type="KEGG" id="bman:114246849"/>
<keyword evidence="1" id="KW-0732">Signal</keyword>
<dbReference type="GeneID" id="114246849"/>
<reference evidence="3" key="1">
    <citation type="submission" date="2025-08" db="UniProtKB">
        <authorList>
            <consortium name="RefSeq"/>
        </authorList>
    </citation>
    <scope>IDENTIFICATION</scope>
    <source>
        <tissue evidence="3">Silk gland</tissue>
    </source>
</reference>
<evidence type="ECO:0000313" key="2">
    <source>
        <dbReference type="Proteomes" id="UP000504629"/>
    </source>
</evidence>
<dbReference type="CTD" id="692475"/>